<dbReference type="Gene3D" id="1.10.10.60">
    <property type="entry name" value="Homeodomain-like"/>
    <property type="match status" value="1"/>
</dbReference>
<dbReference type="GO" id="GO:0043565">
    <property type="term" value="F:sequence-specific DNA binding"/>
    <property type="evidence" value="ECO:0007669"/>
    <property type="project" value="InterPro"/>
</dbReference>
<evidence type="ECO:0000256" key="1">
    <source>
        <dbReference type="ARBA" id="ARBA00023015"/>
    </source>
</evidence>
<dbReference type="RefSeq" id="WP_167025626.1">
    <property type="nucleotide sequence ID" value="NZ_CP050177.1"/>
</dbReference>
<dbReference type="SUPFAM" id="SSF46689">
    <property type="entry name" value="Homeodomain-like"/>
    <property type="match status" value="2"/>
</dbReference>
<dbReference type="Pfam" id="PF12833">
    <property type="entry name" value="HTH_18"/>
    <property type="match status" value="1"/>
</dbReference>
<dbReference type="CDD" id="cd03137">
    <property type="entry name" value="GATase1_AraC_1"/>
    <property type="match status" value="1"/>
</dbReference>
<dbReference type="EMBL" id="CP050177">
    <property type="protein sequence ID" value="QIQ02162.1"/>
    <property type="molecule type" value="Genomic_DNA"/>
</dbReference>
<protein>
    <submittedName>
        <fullName evidence="5">Helix-turn-helix domain-containing protein</fullName>
    </submittedName>
</protein>
<keyword evidence="2" id="KW-0804">Transcription</keyword>
<accession>A0A6G9GV66</accession>
<dbReference type="PANTHER" id="PTHR43130">
    <property type="entry name" value="ARAC-FAMILY TRANSCRIPTIONAL REGULATOR"/>
    <property type="match status" value="1"/>
</dbReference>
<organism evidence="5 6">
    <name type="scientific">Streptomyces liangshanensis</name>
    <dbReference type="NCBI Taxonomy" id="2717324"/>
    <lineage>
        <taxon>Bacteria</taxon>
        <taxon>Bacillati</taxon>
        <taxon>Actinomycetota</taxon>
        <taxon>Actinomycetes</taxon>
        <taxon>Kitasatosporales</taxon>
        <taxon>Streptomycetaceae</taxon>
        <taxon>Streptomyces</taxon>
    </lineage>
</organism>
<dbReference type="AlphaFoldDB" id="A0A6G9GV66"/>
<keyword evidence="1" id="KW-0805">Transcription regulation</keyword>
<dbReference type="PROSITE" id="PS01124">
    <property type="entry name" value="HTH_ARAC_FAMILY_2"/>
    <property type="match status" value="1"/>
</dbReference>
<dbReference type="PANTHER" id="PTHR43130:SF3">
    <property type="entry name" value="HTH-TYPE TRANSCRIPTIONAL REGULATOR RV1931C"/>
    <property type="match status" value="1"/>
</dbReference>
<dbReference type="InterPro" id="IPR009057">
    <property type="entry name" value="Homeodomain-like_sf"/>
</dbReference>
<keyword evidence="6" id="KW-1185">Reference proteome</keyword>
<dbReference type="SUPFAM" id="SSF52317">
    <property type="entry name" value="Class I glutamine amidotransferase-like"/>
    <property type="match status" value="1"/>
</dbReference>
<dbReference type="Pfam" id="PF01965">
    <property type="entry name" value="DJ-1_PfpI"/>
    <property type="match status" value="1"/>
</dbReference>
<feature type="domain" description="HTH araC/xylS-type" evidence="4">
    <location>
        <begin position="215"/>
        <end position="313"/>
    </location>
</feature>
<evidence type="ECO:0000313" key="6">
    <source>
        <dbReference type="Proteomes" id="UP000501179"/>
    </source>
</evidence>
<reference evidence="5 6" key="1">
    <citation type="submission" date="2020-03" db="EMBL/GenBank/DDBJ databases">
        <title>A novel species.</title>
        <authorList>
            <person name="Gao J."/>
        </authorList>
    </citation>
    <scope>NUCLEOTIDE SEQUENCE [LARGE SCALE GENOMIC DNA]</scope>
    <source>
        <strain evidence="5 6">QMT-12</strain>
    </source>
</reference>
<dbReference type="GO" id="GO:0003700">
    <property type="term" value="F:DNA-binding transcription factor activity"/>
    <property type="evidence" value="ECO:0007669"/>
    <property type="project" value="InterPro"/>
</dbReference>
<sequence>MTVVAVLALDGVIPFELSVPGQVFGTANQVVDDVLYDVRVCAPGRTATTAPAVGGFALTTAWDLDALGEADLIVVPGHDRYLDPPAPALLAALRDAHGRGARLASVCVGAFTLAATGLLADLRVTTHWRCADELARRHPDLHVDSKVLFVDNGSLVTSAGVAAGLDLFLHLVGQEQGATVAAATARHTVMPLQRDGGQAQFIDHPRADAPGGTLGPTLDWMRAELARPLTLDEIARHAAMSVRTLNRRFRAQVGTTPLQWLLRLRIDEARQLLEATDLPVEHIAARTGFGSPTTLRHHFARATGTAPSAYRTTFRGGSHQGHADLLTADGPVLARP</sequence>
<dbReference type="KEGG" id="slia:HA039_07495"/>
<dbReference type="InterPro" id="IPR029062">
    <property type="entry name" value="Class_I_gatase-like"/>
</dbReference>
<proteinExistence type="predicted"/>
<dbReference type="InterPro" id="IPR018060">
    <property type="entry name" value="HTH_AraC"/>
</dbReference>
<dbReference type="SMART" id="SM00342">
    <property type="entry name" value="HTH_ARAC"/>
    <property type="match status" value="1"/>
</dbReference>
<dbReference type="InterPro" id="IPR002818">
    <property type="entry name" value="DJ-1/PfpI"/>
</dbReference>
<evidence type="ECO:0000256" key="3">
    <source>
        <dbReference type="SAM" id="MobiDB-lite"/>
    </source>
</evidence>
<evidence type="ECO:0000313" key="5">
    <source>
        <dbReference type="EMBL" id="QIQ02162.1"/>
    </source>
</evidence>
<feature type="region of interest" description="Disordered" evidence="3">
    <location>
        <begin position="316"/>
        <end position="336"/>
    </location>
</feature>
<evidence type="ECO:0000256" key="2">
    <source>
        <dbReference type="ARBA" id="ARBA00023163"/>
    </source>
</evidence>
<dbReference type="Proteomes" id="UP000501179">
    <property type="component" value="Chromosome"/>
</dbReference>
<name>A0A6G9GV66_9ACTN</name>
<dbReference type="Gene3D" id="3.40.50.880">
    <property type="match status" value="1"/>
</dbReference>
<gene>
    <name evidence="5" type="ORF">HA039_07495</name>
</gene>
<dbReference type="InterPro" id="IPR052158">
    <property type="entry name" value="INH-QAR"/>
</dbReference>
<evidence type="ECO:0000259" key="4">
    <source>
        <dbReference type="PROSITE" id="PS01124"/>
    </source>
</evidence>